<dbReference type="STRING" id="349521.HCH_03738"/>
<reference evidence="1 2" key="1">
    <citation type="journal article" date="2005" name="Nucleic Acids Res.">
        <title>Genomic blueprint of Hahella chejuensis, a marine microbe producing an algicidal agent.</title>
        <authorList>
            <person name="Jeong H."/>
            <person name="Yim J.H."/>
            <person name="Lee C."/>
            <person name="Choi S.-H."/>
            <person name="Park Y.K."/>
            <person name="Yoon S.H."/>
            <person name="Hur C.-G."/>
            <person name="Kang H.-Y."/>
            <person name="Kim D."/>
            <person name="Lee H.H."/>
            <person name="Park K.H."/>
            <person name="Park S.-H."/>
            <person name="Park H.-S."/>
            <person name="Lee H.K."/>
            <person name="Oh T.K."/>
            <person name="Kim J.F."/>
        </authorList>
    </citation>
    <scope>NUCLEOTIDE SEQUENCE [LARGE SCALE GENOMIC DNA]</scope>
    <source>
        <strain evidence="1 2">KCTC 2396</strain>
    </source>
</reference>
<accession>Q2SFV2</accession>
<proteinExistence type="predicted"/>
<dbReference type="KEGG" id="hch:HCH_03738"/>
<organism evidence="1 2">
    <name type="scientific">Hahella chejuensis (strain KCTC 2396)</name>
    <dbReference type="NCBI Taxonomy" id="349521"/>
    <lineage>
        <taxon>Bacteria</taxon>
        <taxon>Pseudomonadati</taxon>
        <taxon>Pseudomonadota</taxon>
        <taxon>Gammaproteobacteria</taxon>
        <taxon>Oceanospirillales</taxon>
        <taxon>Hahellaceae</taxon>
        <taxon>Hahella</taxon>
    </lineage>
</organism>
<evidence type="ECO:0000313" key="1">
    <source>
        <dbReference type="EMBL" id="ABC30472.1"/>
    </source>
</evidence>
<sequence>MRHQAPANEWLSKKSGKAGEAYNERVRPIMINQLLKPILTGKGPDFSKLTAKECRIGDYHLNFKLPGNVQRLAKHKDPDLTQVNLTPDVFEASIEKVFNREYVHACFEWWAYRGLFIQGYSGKLSDLSLTIDVNRVESRHPIVEGDLESLETYLRKDLWDYYETEKNKDGKPGANWEARYAFEHPEEMSAQGYIPLGKLVLVTHLPEVYYREKINGVDWLHYGIRGEGVGRGLNYYWAYPLSAGYYLTFNFNLTSEVGNKELRYQRMYEDAKRIMSMVVLRKA</sequence>
<evidence type="ECO:0000313" key="2">
    <source>
        <dbReference type="Proteomes" id="UP000000238"/>
    </source>
</evidence>
<dbReference type="eggNOG" id="ENOG5033NXV">
    <property type="taxonomic scope" value="Bacteria"/>
</dbReference>
<gene>
    <name evidence="1" type="ordered locus">HCH_03738</name>
</gene>
<protein>
    <submittedName>
        <fullName evidence="1">Uncharacterized protein</fullName>
    </submittedName>
</protein>
<dbReference type="HOGENOM" id="CLU_1110190_0_0_6"/>
<dbReference type="EMBL" id="CP000155">
    <property type="protein sequence ID" value="ABC30472.1"/>
    <property type="molecule type" value="Genomic_DNA"/>
</dbReference>
<dbReference type="AlphaFoldDB" id="Q2SFV2"/>
<keyword evidence="2" id="KW-1185">Reference proteome</keyword>
<dbReference type="Proteomes" id="UP000000238">
    <property type="component" value="Chromosome"/>
</dbReference>
<name>Q2SFV2_HAHCH</name>